<dbReference type="InterPro" id="IPR052664">
    <property type="entry name" value="BTB-MATH_domain_protein"/>
</dbReference>
<feature type="compositionally biased region" description="Polar residues" evidence="1">
    <location>
        <begin position="511"/>
        <end position="520"/>
    </location>
</feature>
<dbReference type="Gene3D" id="3.30.710.10">
    <property type="entry name" value="Potassium Channel Kv1.1, Chain A"/>
    <property type="match status" value="1"/>
</dbReference>
<dbReference type="SUPFAM" id="SSF54695">
    <property type="entry name" value="POZ domain"/>
    <property type="match status" value="1"/>
</dbReference>
<reference evidence="4" key="1">
    <citation type="submission" date="2017-10" db="EMBL/GenBank/DDBJ databases">
        <title>Rapid genome shrinkage in a self-fertile nematode reveals novel sperm competition proteins.</title>
        <authorList>
            <person name="Yin D."/>
            <person name="Schwarz E.M."/>
            <person name="Thomas C.G."/>
            <person name="Felde R.L."/>
            <person name="Korf I.F."/>
            <person name="Cutter A.D."/>
            <person name="Schartner C.M."/>
            <person name="Ralston E.J."/>
            <person name="Meyer B.J."/>
            <person name="Haag E.S."/>
        </authorList>
    </citation>
    <scope>NUCLEOTIDE SEQUENCE [LARGE SCALE GENOMIC DNA]</scope>
    <source>
        <strain evidence="4">JU1422</strain>
    </source>
</reference>
<dbReference type="InterPro" id="IPR008974">
    <property type="entry name" value="TRAF-like"/>
</dbReference>
<name>A0A2G5VTY4_9PELO</name>
<evidence type="ECO:0000313" key="3">
    <source>
        <dbReference type="EMBL" id="PIC55238.1"/>
    </source>
</evidence>
<proteinExistence type="predicted"/>
<dbReference type="SMART" id="SM00061">
    <property type="entry name" value="MATH"/>
    <property type="match status" value="1"/>
</dbReference>
<feature type="domain" description="BTB" evidence="2">
    <location>
        <begin position="189"/>
        <end position="248"/>
    </location>
</feature>
<dbReference type="EMBL" id="PDUG01000001">
    <property type="protein sequence ID" value="PIC55238.1"/>
    <property type="molecule type" value="Genomic_DNA"/>
</dbReference>
<dbReference type="Pfam" id="PF00917">
    <property type="entry name" value="MATH"/>
    <property type="match status" value="1"/>
</dbReference>
<evidence type="ECO:0000256" key="1">
    <source>
        <dbReference type="SAM" id="MobiDB-lite"/>
    </source>
</evidence>
<evidence type="ECO:0000313" key="4">
    <source>
        <dbReference type="Proteomes" id="UP000230233"/>
    </source>
</evidence>
<feature type="compositionally biased region" description="Basic and acidic residues" evidence="1">
    <location>
        <begin position="471"/>
        <end position="482"/>
    </location>
</feature>
<dbReference type="PANTHER" id="PTHR22743">
    <property type="entry name" value="MEPRIN/TRAF-LIKE MATH FAMILY-C.ELEGANS"/>
    <property type="match status" value="1"/>
</dbReference>
<dbReference type="SUPFAM" id="SSF49599">
    <property type="entry name" value="TRAF domain-like"/>
    <property type="match status" value="1"/>
</dbReference>
<keyword evidence="4" id="KW-1185">Reference proteome</keyword>
<dbReference type="Gene3D" id="2.40.50.140">
    <property type="entry name" value="Nucleic acid-binding proteins"/>
    <property type="match status" value="1"/>
</dbReference>
<dbReference type="Gene3D" id="2.60.210.10">
    <property type="entry name" value="Apoptosis, Tumor Necrosis Factor Receptor Associated Protein 2, Chain A"/>
    <property type="match status" value="1"/>
</dbReference>
<dbReference type="PANTHER" id="PTHR22743:SF165">
    <property type="entry name" value="BTB AND MATH DOMAIN CONTAINING-RELATED"/>
    <property type="match status" value="1"/>
</dbReference>
<sequence>MVDSDGERMKNFHKRKFEKIGKKLESIEESIAKIPKFDDDVKNVKSERKFVLKHDCGDMFFFNKGDSMKSEKRKHFNAKWYMKIRRCESFLTLYLFCRPTVPVGEKWSIETNIGFKLIGSNNETIAATKKKFCFDETAGVGFEYFEWEYIKKYVEDNSLDVEAEIEILKMTGFGNEKLLHFDESQKDYSDVVLVVKDTKFYVLRKYLASQSSYFKALLLGNFSESKLFEVELKEVDPEEFQLYLETLYGESAIDDKTVENVARLADMYDSPKAIRKCEEFLLEKSEKTLKEKLKLATRYNLRKLKEKCMDQIESIEDVQAVIPDSIDDLDHQTTLDLLAKMNSLLLLHQKSCRITPTSKSSKRRWKTSQLARRDRRAATKRSRHASRAFQLPNAIAKSNTEKFYFRTLADEEDIVSDLVEGKNGPEAANVTGPVGGNVAGSRYRHKLLSRFRENRQPRTSVDGEESNNAEAKPEEAKVSTQKDKKKPRKQQKNRNRKPKAEKKTGDAADSSAVTESSESAIGSPDSKACSKNHR</sequence>
<feature type="compositionally biased region" description="Basic residues" evidence="1">
    <location>
        <begin position="483"/>
        <end position="500"/>
    </location>
</feature>
<dbReference type="CDD" id="cd18186">
    <property type="entry name" value="BTB_POZ_ZBTB_KLHL-like"/>
    <property type="match status" value="1"/>
</dbReference>
<comment type="caution">
    <text evidence="3">The sequence shown here is derived from an EMBL/GenBank/DDBJ whole genome shotgun (WGS) entry which is preliminary data.</text>
</comment>
<dbReference type="STRING" id="1611254.A0A2G5VTY4"/>
<dbReference type="SMART" id="SM00225">
    <property type="entry name" value="BTB"/>
    <property type="match status" value="1"/>
</dbReference>
<gene>
    <name evidence="3" type="primary">Cnig_chr_I.g590</name>
    <name evidence="3" type="ORF">B9Z55_000590</name>
</gene>
<dbReference type="InterPro" id="IPR012340">
    <property type="entry name" value="NA-bd_OB-fold"/>
</dbReference>
<dbReference type="InterPro" id="IPR002083">
    <property type="entry name" value="MATH/TRAF_dom"/>
</dbReference>
<feature type="region of interest" description="Disordered" evidence="1">
    <location>
        <begin position="355"/>
        <end position="386"/>
    </location>
</feature>
<dbReference type="InterPro" id="IPR011333">
    <property type="entry name" value="SKP1/BTB/POZ_sf"/>
</dbReference>
<dbReference type="Pfam" id="PF00651">
    <property type="entry name" value="BTB"/>
    <property type="match status" value="1"/>
</dbReference>
<feature type="region of interest" description="Disordered" evidence="1">
    <location>
        <begin position="448"/>
        <end position="534"/>
    </location>
</feature>
<dbReference type="AlphaFoldDB" id="A0A2G5VTY4"/>
<evidence type="ECO:0000259" key="2">
    <source>
        <dbReference type="PROSITE" id="PS50097"/>
    </source>
</evidence>
<dbReference type="CDD" id="cd00121">
    <property type="entry name" value="MATH"/>
    <property type="match status" value="1"/>
</dbReference>
<feature type="compositionally biased region" description="Basic residues" evidence="1">
    <location>
        <begin position="373"/>
        <end position="386"/>
    </location>
</feature>
<protein>
    <recommendedName>
        <fullName evidence="2">BTB domain-containing protein</fullName>
    </recommendedName>
</protein>
<organism evidence="3 4">
    <name type="scientific">Caenorhabditis nigoni</name>
    <dbReference type="NCBI Taxonomy" id="1611254"/>
    <lineage>
        <taxon>Eukaryota</taxon>
        <taxon>Metazoa</taxon>
        <taxon>Ecdysozoa</taxon>
        <taxon>Nematoda</taxon>
        <taxon>Chromadorea</taxon>
        <taxon>Rhabditida</taxon>
        <taxon>Rhabditina</taxon>
        <taxon>Rhabditomorpha</taxon>
        <taxon>Rhabditoidea</taxon>
        <taxon>Rhabditidae</taxon>
        <taxon>Peloderinae</taxon>
        <taxon>Caenorhabditis</taxon>
    </lineage>
</organism>
<dbReference type="PROSITE" id="PS50097">
    <property type="entry name" value="BTB"/>
    <property type="match status" value="1"/>
</dbReference>
<dbReference type="Proteomes" id="UP000230233">
    <property type="component" value="Chromosome I"/>
</dbReference>
<accession>A0A2G5VTY4</accession>
<dbReference type="InterPro" id="IPR000210">
    <property type="entry name" value="BTB/POZ_dom"/>
</dbReference>